<proteinExistence type="predicted"/>
<keyword evidence="2" id="KW-1185">Reference proteome</keyword>
<protein>
    <submittedName>
        <fullName evidence="1">Uncharacterized protein</fullName>
    </submittedName>
</protein>
<gene>
    <name evidence="1" type="ORF">NM208_g7390</name>
</gene>
<evidence type="ECO:0000313" key="2">
    <source>
        <dbReference type="Proteomes" id="UP001148629"/>
    </source>
</evidence>
<organism evidence="1 2">
    <name type="scientific">Fusarium decemcellulare</name>
    <dbReference type="NCBI Taxonomy" id="57161"/>
    <lineage>
        <taxon>Eukaryota</taxon>
        <taxon>Fungi</taxon>
        <taxon>Dikarya</taxon>
        <taxon>Ascomycota</taxon>
        <taxon>Pezizomycotina</taxon>
        <taxon>Sordariomycetes</taxon>
        <taxon>Hypocreomycetidae</taxon>
        <taxon>Hypocreales</taxon>
        <taxon>Nectriaceae</taxon>
        <taxon>Fusarium</taxon>
        <taxon>Fusarium decemcellulare species complex</taxon>
    </lineage>
</organism>
<sequence length="495" mass="54849">MVNTKHLLSVLAFAISGINAYKLHYYQSQRCTGLKLDQDVFGPERGCQSLGGAKANTGSLIVESTGPIDDPFMVVLFESNDCNPDTIVGHGDENSGCIKPDEGKAFSSYQRNRQDSPPSTLLALFTSSPVVRFTPGTMRISKTAKAVFLMVNHVLAAHLPPGDVSGRLWGRNSGSAVSSSSSSPSTLFARQQPASCSRCRNRCPRGKIFDPDDCTNCVRCRASTKPDPERKRCIADPDSKRKQFPKKRENMRKDYFDKEKRFKKQIEPKKKEWNDKRDDNKRKMARRVGRCLPLVAMGMGAEAAAHYGDDFFDEDYLESMDLVGFWPEGLSIEPWESETSDDIYESDEYIDKWVKAGQDSPEGFEKRSISRHTRSVSIRANTAAIVHKVDTPSPAREARSDPSATTALVVHPEHGGSIEKRAFWIPIFIAIAKTAAAIGAGIARGAAKGLKGLTKNSIRVAKGRGSKKSRQEQHQGAEKISKAWRFRTCLMKRSP</sequence>
<evidence type="ECO:0000313" key="1">
    <source>
        <dbReference type="EMBL" id="KAJ3534812.1"/>
    </source>
</evidence>
<name>A0ACC1S9J3_9HYPO</name>
<comment type="caution">
    <text evidence="1">The sequence shown here is derived from an EMBL/GenBank/DDBJ whole genome shotgun (WGS) entry which is preliminary data.</text>
</comment>
<reference evidence="1" key="1">
    <citation type="submission" date="2022-08" db="EMBL/GenBank/DDBJ databases">
        <title>Genome Sequence of Fusarium decemcellulare.</title>
        <authorList>
            <person name="Buettner E."/>
        </authorList>
    </citation>
    <scope>NUCLEOTIDE SEQUENCE</scope>
    <source>
        <strain evidence="1">Babe19</strain>
    </source>
</reference>
<dbReference type="Proteomes" id="UP001148629">
    <property type="component" value="Unassembled WGS sequence"/>
</dbReference>
<dbReference type="EMBL" id="JANRMS010000756">
    <property type="protein sequence ID" value="KAJ3534812.1"/>
    <property type="molecule type" value="Genomic_DNA"/>
</dbReference>
<accession>A0ACC1S9J3</accession>